<dbReference type="Gene3D" id="2.170.130.30">
    <property type="match status" value="1"/>
</dbReference>
<evidence type="ECO:0000256" key="1">
    <source>
        <dbReference type="SAM" id="SignalP"/>
    </source>
</evidence>
<proteinExistence type="predicted"/>
<dbReference type="InterPro" id="IPR027954">
    <property type="entry name" value="Transcobalamin-like_C"/>
</dbReference>
<reference evidence="3 4" key="1">
    <citation type="journal article" date="2016" name="Nat. Commun.">
        <title>Thousands of microbial genomes shed light on interconnected biogeochemical processes in an aquifer system.</title>
        <authorList>
            <person name="Anantharaman K."/>
            <person name="Brown C.T."/>
            <person name="Hug L.A."/>
            <person name="Sharon I."/>
            <person name="Castelle C.J."/>
            <person name="Probst A.J."/>
            <person name="Thomas B.C."/>
            <person name="Singh A."/>
            <person name="Wilkins M.J."/>
            <person name="Karaoz U."/>
            <person name="Brodie E.L."/>
            <person name="Williams K.H."/>
            <person name="Hubbard S.S."/>
            <person name="Banfield J.F."/>
        </authorList>
    </citation>
    <scope>NUCLEOTIDE SEQUENCE [LARGE SCALE GENOMIC DNA]</scope>
</reference>
<organism evidence="3 4">
    <name type="scientific">Candidatus Kaiserbacteria bacterium RIFCSPLOWO2_01_FULL_54_24</name>
    <dbReference type="NCBI Taxonomy" id="1798515"/>
    <lineage>
        <taxon>Bacteria</taxon>
        <taxon>Candidatus Kaiseribacteriota</taxon>
    </lineage>
</organism>
<dbReference type="EMBL" id="MFMC01000005">
    <property type="protein sequence ID" value="OGG77817.1"/>
    <property type="molecule type" value="Genomic_DNA"/>
</dbReference>
<dbReference type="AlphaFoldDB" id="A0A1F6EW14"/>
<evidence type="ECO:0000313" key="4">
    <source>
        <dbReference type="Proteomes" id="UP000177215"/>
    </source>
</evidence>
<accession>A0A1F6EW14</accession>
<dbReference type="Proteomes" id="UP000177215">
    <property type="component" value="Unassembled WGS sequence"/>
</dbReference>
<feature type="signal peptide" evidence="1">
    <location>
        <begin position="1"/>
        <end position="20"/>
    </location>
</feature>
<name>A0A1F6EW14_9BACT</name>
<sequence>MKKYVALAIAIIALSGGAFFTQQWFVESFSTENSSQTSNTNSTTFTATTTSSVLDVMHTLAGMGSLSFSGRDFPGLGFFVEEINERKNTDGYYWILLVNGKKSDLGASQARLKEGDVVEWRYEKGY</sequence>
<dbReference type="Pfam" id="PF14478">
    <property type="entry name" value="DUF4430"/>
    <property type="match status" value="1"/>
</dbReference>
<feature type="domain" description="Transcobalamin-like C-terminal" evidence="2">
    <location>
        <begin position="52"/>
        <end position="124"/>
    </location>
</feature>
<protein>
    <recommendedName>
        <fullName evidence="2">Transcobalamin-like C-terminal domain-containing protein</fullName>
    </recommendedName>
</protein>
<dbReference type="STRING" id="1798515.A3B35_03380"/>
<gene>
    <name evidence="3" type="ORF">A3B35_03380</name>
</gene>
<feature type="chain" id="PRO_5009524244" description="Transcobalamin-like C-terminal domain-containing protein" evidence="1">
    <location>
        <begin position="21"/>
        <end position="126"/>
    </location>
</feature>
<comment type="caution">
    <text evidence="3">The sequence shown here is derived from an EMBL/GenBank/DDBJ whole genome shotgun (WGS) entry which is preliminary data.</text>
</comment>
<evidence type="ECO:0000259" key="2">
    <source>
        <dbReference type="Pfam" id="PF14478"/>
    </source>
</evidence>
<keyword evidence="1" id="KW-0732">Signal</keyword>
<evidence type="ECO:0000313" key="3">
    <source>
        <dbReference type="EMBL" id="OGG77817.1"/>
    </source>
</evidence>